<evidence type="ECO:0000313" key="4">
    <source>
        <dbReference type="Proteomes" id="UP001327225"/>
    </source>
</evidence>
<keyword evidence="4" id="KW-1185">Reference proteome</keyword>
<dbReference type="RefSeq" id="WP_322456807.1">
    <property type="nucleotide sequence ID" value="NZ_CP141059.1"/>
</dbReference>
<dbReference type="EMBL" id="CP141059">
    <property type="protein sequence ID" value="WQQ27381.1"/>
    <property type="molecule type" value="Genomic_DNA"/>
</dbReference>
<dbReference type="InterPro" id="IPR006311">
    <property type="entry name" value="TAT_signal"/>
</dbReference>
<reference evidence="4" key="1">
    <citation type="submission" date="2023-12" db="EMBL/GenBank/DDBJ databases">
        <title>Novel species in genus Nocardioides.</title>
        <authorList>
            <person name="Zhou H."/>
        </authorList>
    </citation>
    <scope>NUCLEOTIDE SEQUENCE [LARGE SCALE GENOMIC DNA]</scope>
    <source>
        <strain evidence="4">HM61</strain>
    </source>
</reference>
<evidence type="ECO:0000256" key="2">
    <source>
        <dbReference type="SAM" id="SignalP"/>
    </source>
</evidence>
<dbReference type="PROSITE" id="PS51318">
    <property type="entry name" value="TAT"/>
    <property type="match status" value="1"/>
</dbReference>
<feature type="compositionally biased region" description="Low complexity" evidence="1">
    <location>
        <begin position="73"/>
        <end position="86"/>
    </location>
</feature>
<feature type="signal peptide" evidence="2">
    <location>
        <begin position="1"/>
        <end position="33"/>
    </location>
</feature>
<gene>
    <name evidence="3" type="ORF">SHK19_03930</name>
</gene>
<accession>A0ABZ0ZTY7</accession>
<name>A0ABZ0ZTY7_9ACTN</name>
<evidence type="ECO:0000313" key="3">
    <source>
        <dbReference type="EMBL" id="WQQ27381.1"/>
    </source>
</evidence>
<keyword evidence="2" id="KW-0732">Signal</keyword>
<evidence type="ECO:0008006" key="5">
    <source>
        <dbReference type="Google" id="ProtNLM"/>
    </source>
</evidence>
<organism evidence="3 4">
    <name type="scientific">Nocardioides bizhenqiangii</name>
    <dbReference type="NCBI Taxonomy" id="3095076"/>
    <lineage>
        <taxon>Bacteria</taxon>
        <taxon>Bacillati</taxon>
        <taxon>Actinomycetota</taxon>
        <taxon>Actinomycetes</taxon>
        <taxon>Propionibacteriales</taxon>
        <taxon>Nocardioidaceae</taxon>
        <taxon>Nocardioides</taxon>
    </lineage>
</organism>
<sequence>MTSTFSPRRALVAAALATATGGSLLLAAAPASATPADGRVSAYGYYRDVAGGACSFFESNNGQATKVFTPATGRRTARTGTSFRATPPGDPVSAHGRVENDTSGVADANDGAFDVVRFTADHLVRLTDDTGFDCGMGLIADSQSSAEVRVRRRGQVRLEWDRGAAGQIEQIFVSRNGNPVVDRIRPNAHGDLTFNVRRGKYLIFVQFVTRANERDIPVGQTLTKRAHFRVVADYRR</sequence>
<proteinExistence type="predicted"/>
<feature type="chain" id="PRO_5045308905" description="DUF4198 domain-containing protein" evidence="2">
    <location>
        <begin position="34"/>
        <end position="236"/>
    </location>
</feature>
<evidence type="ECO:0000256" key="1">
    <source>
        <dbReference type="SAM" id="MobiDB-lite"/>
    </source>
</evidence>
<feature type="region of interest" description="Disordered" evidence="1">
    <location>
        <begin position="73"/>
        <end position="105"/>
    </location>
</feature>
<protein>
    <recommendedName>
        <fullName evidence="5">DUF4198 domain-containing protein</fullName>
    </recommendedName>
</protein>
<dbReference type="Proteomes" id="UP001327225">
    <property type="component" value="Chromosome"/>
</dbReference>